<dbReference type="SUPFAM" id="SSF53697">
    <property type="entry name" value="SIS domain"/>
    <property type="match status" value="1"/>
</dbReference>
<evidence type="ECO:0000313" key="2">
    <source>
        <dbReference type="EMBL" id="MDY5166655.1"/>
    </source>
</evidence>
<dbReference type="PANTHER" id="PTHR30514">
    <property type="entry name" value="GLUCOKINASE"/>
    <property type="match status" value="1"/>
</dbReference>
<dbReference type="GO" id="GO:0003700">
    <property type="term" value="F:DNA-binding transcription factor activity"/>
    <property type="evidence" value="ECO:0007669"/>
    <property type="project" value="InterPro"/>
</dbReference>
<evidence type="ECO:0000313" key="4">
    <source>
        <dbReference type="Proteomes" id="UP000247612"/>
    </source>
</evidence>
<dbReference type="SUPFAM" id="SSF46689">
    <property type="entry name" value="Homeodomain-like"/>
    <property type="match status" value="1"/>
</dbReference>
<accession>A0A318KUM1</accession>
<dbReference type="InterPro" id="IPR009057">
    <property type="entry name" value="Homeodomain-like_sf"/>
</dbReference>
<dbReference type="OrthoDB" id="3684496at2"/>
<reference evidence="2" key="2">
    <citation type="submission" date="2022-03" db="EMBL/GenBank/DDBJ databases">
        <title>First case of bacteraemia caused by Dielma fastidiosa in a patient hospitalised with diverticulitis.</title>
        <authorList>
            <person name="Forman-Ankjaer B."/>
            <person name="Hvid-Jensen F."/>
            <person name="Kobel C.M."/>
            <person name="Greve T."/>
        </authorList>
    </citation>
    <scope>NUCLEOTIDE SEQUENCE</scope>
    <source>
        <strain evidence="2">AUH_DF_2021</strain>
    </source>
</reference>
<feature type="domain" description="HTH rpiR-type" evidence="1">
    <location>
        <begin position="8"/>
        <end position="84"/>
    </location>
</feature>
<reference evidence="3 4" key="1">
    <citation type="submission" date="2018-05" db="EMBL/GenBank/DDBJ databases">
        <title>Genomic Encyclopedia of Type Strains, Phase IV (KMG-IV): sequencing the most valuable type-strain genomes for metagenomic binning, comparative biology and taxonomic classification.</title>
        <authorList>
            <person name="Goeker M."/>
        </authorList>
    </citation>
    <scope>NUCLEOTIDE SEQUENCE [LARGE SCALE GENOMIC DNA]</scope>
    <source>
        <strain evidence="3 4">JC118</strain>
    </source>
</reference>
<organism evidence="3 4">
    <name type="scientific">Dielma fastidiosa</name>
    <dbReference type="NCBI Taxonomy" id="1034346"/>
    <lineage>
        <taxon>Bacteria</taxon>
        <taxon>Bacillati</taxon>
        <taxon>Bacillota</taxon>
        <taxon>Erysipelotrichia</taxon>
        <taxon>Erysipelotrichales</taxon>
        <taxon>Erysipelotrichaceae</taxon>
        <taxon>Dielma</taxon>
    </lineage>
</organism>
<protein>
    <submittedName>
        <fullName evidence="2 3">RpiR family transcriptional regulator</fullName>
    </submittedName>
</protein>
<dbReference type="GO" id="GO:0097367">
    <property type="term" value="F:carbohydrate derivative binding"/>
    <property type="evidence" value="ECO:0007669"/>
    <property type="project" value="InterPro"/>
</dbReference>
<dbReference type="GO" id="GO:0003677">
    <property type="term" value="F:DNA binding"/>
    <property type="evidence" value="ECO:0007669"/>
    <property type="project" value="InterPro"/>
</dbReference>
<keyword evidence="4" id="KW-1185">Reference proteome</keyword>
<dbReference type="Gene3D" id="3.40.50.10490">
    <property type="entry name" value="Glucose-6-phosphate isomerase like protein, domain 1"/>
    <property type="match status" value="1"/>
</dbReference>
<gene>
    <name evidence="3" type="ORF">DES51_103143</name>
    <name evidence="2" type="ORF">MQE39_00755</name>
</gene>
<dbReference type="EMBL" id="QJKH01000003">
    <property type="protein sequence ID" value="PXX80548.1"/>
    <property type="molecule type" value="Genomic_DNA"/>
</dbReference>
<name>A0A318KUM1_9FIRM</name>
<dbReference type="InterPro" id="IPR047640">
    <property type="entry name" value="RpiR-like"/>
</dbReference>
<dbReference type="InterPro" id="IPR036388">
    <property type="entry name" value="WH-like_DNA-bd_sf"/>
</dbReference>
<proteinExistence type="predicted"/>
<dbReference type="PANTHER" id="PTHR30514:SF10">
    <property type="entry name" value="MURR_RPIR FAMILY TRANSCRIPTIONAL REGULATOR"/>
    <property type="match status" value="1"/>
</dbReference>
<dbReference type="InterPro" id="IPR046348">
    <property type="entry name" value="SIS_dom_sf"/>
</dbReference>
<comment type="caution">
    <text evidence="3">The sequence shown here is derived from an EMBL/GenBank/DDBJ whole genome shotgun (WGS) entry which is preliminary data.</text>
</comment>
<dbReference type="RefSeq" id="WP_022938340.1">
    <property type="nucleotide sequence ID" value="NZ_BAABZA010000008.1"/>
</dbReference>
<dbReference type="Proteomes" id="UP001276902">
    <property type="component" value="Unassembled WGS sequence"/>
</dbReference>
<dbReference type="GeneID" id="94441492"/>
<dbReference type="InterPro" id="IPR000281">
    <property type="entry name" value="HTH_RpiR"/>
</dbReference>
<dbReference type="EMBL" id="JALDAW010000002">
    <property type="protein sequence ID" value="MDY5166655.1"/>
    <property type="molecule type" value="Genomic_DNA"/>
</dbReference>
<dbReference type="Proteomes" id="UP000247612">
    <property type="component" value="Unassembled WGS sequence"/>
</dbReference>
<sequence length="266" mass="31353">MQINRLDLVYSLFSIVNQNKTDDPDYVLAKYFLEHYTELSKLNIHEVAADCYVSRSSVRRFCQQIGYDNFKDLKDEFREFDYQYNYFMKLTDRDNYREWLAGELAKMVNELNQRMDTSEVDRIVERIHDSENVVFLSSYSSILFLMEFQRPLILSGKLVRVMTDTNMDIDFLLSLGENDYVMTVSATGNFARAVMPVITQLKAYKALMTTARISELEVPYDKVYHLSANDYSNVKSVYSKYGMEYVFDNLYSTYVRRYGTIIKNTK</sequence>
<dbReference type="STRING" id="1034346.GCA_000313565_02035"/>
<dbReference type="PROSITE" id="PS51071">
    <property type="entry name" value="HTH_RPIR"/>
    <property type="match status" value="1"/>
</dbReference>
<evidence type="ECO:0000313" key="3">
    <source>
        <dbReference type="EMBL" id="PXX80548.1"/>
    </source>
</evidence>
<dbReference type="GO" id="GO:1901135">
    <property type="term" value="P:carbohydrate derivative metabolic process"/>
    <property type="evidence" value="ECO:0007669"/>
    <property type="project" value="InterPro"/>
</dbReference>
<dbReference type="Gene3D" id="1.10.10.10">
    <property type="entry name" value="Winged helix-like DNA-binding domain superfamily/Winged helix DNA-binding domain"/>
    <property type="match status" value="1"/>
</dbReference>
<dbReference type="Pfam" id="PF01418">
    <property type="entry name" value="HTH_6"/>
    <property type="match status" value="1"/>
</dbReference>
<evidence type="ECO:0000259" key="1">
    <source>
        <dbReference type="PROSITE" id="PS51071"/>
    </source>
</evidence>
<dbReference type="AlphaFoldDB" id="A0A318KUM1"/>